<dbReference type="EMBL" id="BPLQ01004390">
    <property type="protein sequence ID" value="GIY07758.1"/>
    <property type="molecule type" value="Genomic_DNA"/>
</dbReference>
<evidence type="ECO:0000313" key="2">
    <source>
        <dbReference type="Proteomes" id="UP001054837"/>
    </source>
</evidence>
<dbReference type="Proteomes" id="UP001054837">
    <property type="component" value="Unassembled WGS sequence"/>
</dbReference>
<gene>
    <name evidence="1" type="ORF">CDAR_209951</name>
</gene>
<keyword evidence="2" id="KW-1185">Reference proteome</keyword>
<accession>A0AAV4QJZ7</accession>
<proteinExistence type="predicted"/>
<organism evidence="1 2">
    <name type="scientific">Caerostris darwini</name>
    <dbReference type="NCBI Taxonomy" id="1538125"/>
    <lineage>
        <taxon>Eukaryota</taxon>
        <taxon>Metazoa</taxon>
        <taxon>Ecdysozoa</taxon>
        <taxon>Arthropoda</taxon>
        <taxon>Chelicerata</taxon>
        <taxon>Arachnida</taxon>
        <taxon>Araneae</taxon>
        <taxon>Araneomorphae</taxon>
        <taxon>Entelegynae</taxon>
        <taxon>Araneoidea</taxon>
        <taxon>Araneidae</taxon>
        <taxon>Caerostris</taxon>
    </lineage>
</organism>
<evidence type="ECO:0000313" key="1">
    <source>
        <dbReference type="EMBL" id="GIY07758.1"/>
    </source>
</evidence>
<sequence>MEEGTIGVRVHKMELKLFFYDKANFRPFSYTIKQLQSLQATRKMPESPSKAIFEKRPFVFYLPPMQHCCFFFILAVRRVRGNLLSTAFDNWVFYTEEVDVI</sequence>
<reference evidence="1 2" key="1">
    <citation type="submission" date="2021-06" db="EMBL/GenBank/DDBJ databases">
        <title>Caerostris darwini draft genome.</title>
        <authorList>
            <person name="Kono N."/>
            <person name="Arakawa K."/>
        </authorList>
    </citation>
    <scope>NUCLEOTIDE SEQUENCE [LARGE SCALE GENOMIC DNA]</scope>
</reference>
<protein>
    <submittedName>
        <fullName evidence="1">Uncharacterized protein</fullName>
    </submittedName>
</protein>
<name>A0AAV4QJZ7_9ARAC</name>
<comment type="caution">
    <text evidence="1">The sequence shown here is derived from an EMBL/GenBank/DDBJ whole genome shotgun (WGS) entry which is preliminary data.</text>
</comment>
<dbReference type="AlphaFoldDB" id="A0AAV4QJZ7"/>